<evidence type="ECO:0000259" key="9">
    <source>
        <dbReference type="PROSITE" id="PS50850"/>
    </source>
</evidence>
<dbReference type="InterPro" id="IPR001958">
    <property type="entry name" value="Tet-R_TetA/multi-R_MdtG-like"/>
</dbReference>
<feature type="transmembrane region" description="Helical" evidence="8">
    <location>
        <begin position="385"/>
        <end position="402"/>
    </location>
</feature>
<dbReference type="InterPro" id="IPR005829">
    <property type="entry name" value="Sugar_transporter_CS"/>
</dbReference>
<evidence type="ECO:0000256" key="2">
    <source>
        <dbReference type="ARBA" id="ARBA00007520"/>
    </source>
</evidence>
<dbReference type="Proteomes" id="UP000270678">
    <property type="component" value="Chromosome"/>
</dbReference>
<dbReference type="PANTHER" id="PTHR43124">
    <property type="entry name" value="PURINE EFFLUX PUMP PBUE"/>
    <property type="match status" value="1"/>
</dbReference>
<feature type="transmembrane region" description="Helical" evidence="8">
    <location>
        <begin position="291"/>
        <end position="314"/>
    </location>
</feature>
<dbReference type="PROSITE" id="PS50850">
    <property type="entry name" value="MFS"/>
    <property type="match status" value="1"/>
</dbReference>
<evidence type="ECO:0000313" key="10">
    <source>
        <dbReference type="EMBL" id="AZS15947.1"/>
    </source>
</evidence>
<feature type="domain" description="Major facilitator superfamily (MFS) profile" evidence="9">
    <location>
        <begin position="48"/>
        <end position="432"/>
    </location>
</feature>
<dbReference type="PANTHER" id="PTHR43124:SF3">
    <property type="entry name" value="CHLORAMPHENICOL EFFLUX PUMP RV0191"/>
    <property type="match status" value="1"/>
</dbReference>
<keyword evidence="6 8" id="KW-1133">Transmembrane helix</keyword>
<dbReference type="SUPFAM" id="SSF103473">
    <property type="entry name" value="MFS general substrate transporter"/>
    <property type="match status" value="1"/>
</dbReference>
<organism evidence="10 11">
    <name type="scientific">Paenibacillus lutimineralis</name>
    <dbReference type="NCBI Taxonomy" id="2707005"/>
    <lineage>
        <taxon>Bacteria</taxon>
        <taxon>Bacillati</taxon>
        <taxon>Bacillota</taxon>
        <taxon>Bacilli</taxon>
        <taxon>Bacillales</taxon>
        <taxon>Paenibacillaceae</taxon>
        <taxon>Paenibacillus</taxon>
    </lineage>
</organism>
<dbReference type="AlphaFoldDB" id="A0A3Q9IA30"/>
<feature type="transmembrane region" description="Helical" evidence="8">
    <location>
        <begin position="201"/>
        <end position="221"/>
    </location>
</feature>
<dbReference type="InterPro" id="IPR020846">
    <property type="entry name" value="MFS_dom"/>
</dbReference>
<sequence length="440" mass="47555">MQLSFFIIFYKTNGQYSSRNRMYPPTASTILHHAEDIIMSILFKNRGALLLLMLNIFIVFTGIGLVVPIMPTYMTELHISGSTVGLLVASFSLTQLIFSPYAGRLSDMFGRKKIIVIGMVVFAVSELLFGIANAPALLFASRMIGGLGAALIFPAVMAYTADTTTDDERATGMGFINAAITTGFIIGPGIGGFIAEFGIRVPFFAAAVAGAVAATITLLALPESKKQAKVAKDTANVAPKQSLFKQLLNSYKEPYFIALIIVFVASFGLANYETVFGLFVDHKFGFTAKDIAFIITFGSIAGAVVQLTIFGWILNKFGERNVISFCLITAAAFVLLTLLVHTYWLILVVTFILFLSIDILRPAIGTQMSKMADENQGYVAGLNSAYTSLGNIAGPIVAGFLFDYNINYPYVSAAIVLVLCFLLSLRAKRSSQQSTPQAAK</sequence>
<comment type="similarity">
    <text evidence="2">Belongs to the major facilitator superfamily. TCR/Tet family.</text>
</comment>
<feature type="transmembrane region" description="Helical" evidence="8">
    <location>
        <begin position="321"/>
        <end position="338"/>
    </location>
</feature>
<evidence type="ECO:0000256" key="4">
    <source>
        <dbReference type="ARBA" id="ARBA00022475"/>
    </source>
</evidence>
<dbReference type="OrthoDB" id="9793283at2"/>
<name>A0A3Q9IA30_9BACL</name>
<dbReference type="Gene3D" id="1.20.1250.20">
    <property type="entry name" value="MFS general substrate transporter like domains"/>
    <property type="match status" value="1"/>
</dbReference>
<dbReference type="InterPro" id="IPR050189">
    <property type="entry name" value="MFS_Efflux_Transporters"/>
</dbReference>
<dbReference type="InterPro" id="IPR011701">
    <property type="entry name" value="MFS"/>
</dbReference>
<dbReference type="InterPro" id="IPR036259">
    <property type="entry name" value="MFS_trans_sf"/>
</dbReference>
<keyword evidence="4" id="KW-1003">Cell membrane</keyword>
<dbReference type="RefSeq" id="WP_127000090.1">
    <property type="nucleotide sequence ID" value="NZ_CP034346.1"/>
</dbReference>
<dbReference type="KEGG" id="plut:EI981_16905"/>
<keyword evidence="11" id="KW-1185">Reference proteome</keyword>
<keyword evidence="5 8" id="KW-0812">Transmembrane</keyword>
<comment type="subcellular location">
    <subcellularLocation>
        <location evidence="1">Cell membrane</location>
        <topology evidence="1">Multi-pass membrane protein</topology>
    </subcellularLocation>
</comment>
<feature type="transmembrane region" description="Helical" evidence="8">
    <location>
        <begin position="255"/>
        <end position="279"/>
    </location>
</feature>
<keyword evidence="3" id="KW-0813">Transport</keyword>
<feature type="transmembrane region" description="Helical" evidence="8">
    <location>
        <begin position="173"/>
        <end position="195"/>
    </location>
</feature>
<dbReference type="GO" id="GO:0022857">
    <property type="term" value="F:transmembrane transporter activity"/>
    <property type="evidence" value="ECO:0007669"/>
    <property type="project" value="InterPro"/>
</dbReference>
<evidence type="ECO:0000256" key="5">
    <source>
        <dbReference type="ARBA" id="ARBA00022692"/>
    </source>
</evidence>
<evidence type="ECO:0000256" key="1">
    <source>
        <dbReference type="ARBA" id="ARBA00004651"/>
    </source>
</evidence>
<dbReference type="PROSITE" id="PS00216">
    <property type="entry name" value="SUGAR_TRANSPORT_1"/>
    <property type="match status" value="1"/>
</dbReference>
<evidence type="ECO:0000256" key="7">
    <source>
        <dbReference type="ARBA" id="ARBA00023136"/>
    </source>
</evidence>
<evidence type="ECO:0000256" key="3">
    <source>
        <dbReference type="ARBA" id="ARBA00022448"/>
    </source>
</evidence>
<feature type="transmembrane region" description="Helical" evidence="8">
    <location>
        <begin position="82"/>
        <end position="102"/>
    </location>
</feature>
<evidence type="ECO:0000256" key="8">
    <source>
        <dbReference type="SAM" id="Phobius"/>
    </source>
</evidence>
<dbReference type="EMBL" id="CP034346">
    <property type="protein sequence ID" value="AZS15947.1"/>
    <property type="molecule type" value="Genomic_DNA"/>
</dbReference>
<keyword evidence="7 8" id="KW-0472">Membrane</keyword>
<evidence type="ECO:0000313" key="11">
    <source>
        <dbReference type="Proteomes" id="UP000270678"/>
    </source>
</evidence>
<proteinExistence type="inferred from homology"/>
<dbReference type="PRINTS" id="PR01035">
    <property type="entry name" value="TCRTETA"/>
</dbReference>
<feature type="transmembrane region" description="Helical" evidence="8">
    <location>
        <begin position="114"/>
        <end position="132"/>
    </location>
</feature>
<feature type="transmembrane region" description="Helical" evidence="8">
    <location>
        <begin position="344"/>
        <end position="364"/>
    </location>
</feature>
<dbReference type="Pfam" id="PF07690">
    <property type="entry name" value="MFS_1"/>
    <property type="match status" value="1"/>
</dbReference>
<feature type="transmembrane region" description="Helical" evidence="8">
    <location>
        <begin position="48"/>
        <end position="70"/>
    </location>
</feature>
<dbReference type="CDD" id="cd17325">
    <property type="entry name" value="MFS_MdtG_SLC18_like"/>
    <property type="match status" value="1"/>
</dbReference>
<gene>
    <name evidence="10" type="ORF">EI981_16905</name>
</gene>
<evidence type="ECO:0000256" key="6">
    <source>
        <dbReference type="ARBA" id="ARBA00022989"/>
    </source>
</evidence>
<dbReference type="GO" id="GO:0005886">
    <property type="term" value="C:plasma membrane"/>
    <property type="evidence" value="ECO:0007669"/>
    <property type="project" value="UniProtKB-SubCell"/>
</dbReference>
<accession>A0A3Q9IA30</accession>
<reference evidence="11" key="1">
    <citation type="submission" date="2018-12" db="EMBL/GenBank/DDBJ databases">
        <title>Complete genome sequence of Paenibacillus sp. MBLB1234.</title>
        <authorList>
            <person name="Nam Y.-D."/>
            <person name="Kang J."/>
            <person name="Chung W.-H."/>
            <person name="Park Y.S."/>
        </authorList>
    </citation>
    <scope>NUCLEOTIDE SEQUENCE [LARGE SCALE GENOMIC DNA]</scope>
    <source>
        <strain evidence="11">MBLB1234</strain>
    </source>
</reference>
<feature type="transmembrane region" description="Helical" evidence="8">
    <location>
        <begin position="138"/>
        <end position="161"/>
    </location>
</feature>
<protein>
    <submittedName>
        <fullName evidence="10">MFS transporter</fullName>
    </submittedName>
</protein>
<feature type="transmembrane region" description="Helical" evidence="8">
    <location>
        <begin position="408"/>
        <end position="425"/>
    </location>
</feature>